<feature type="transmembrane region" description="Helical" evidence="1">
    <location>
        <begin position="239"/>
        <end position="259"/>
    </location>
</feature>
<evidence type="ECO:0000313" key="2">
    <source>
        <dbReference type="EMBL" id="MBU5678035.1"/>
    </source>
</evidence>
<dbReference type="RefSeq" id="WP_216419288.1">
    <property type="nucleotide sequence ID" value="NZ_JAHLQK010000007.1"/>
</dbReference>
<feature type="transmembrane region" description="Helical" evidence="1">
    <location>
        <begin position="127"/>
        <end position="152"/>
    </location>
</feature>
<organism evidence="2 3">
    <name type="scientific">Alkaliphilus flagellatus</name>
    <dbReference type="NCBI Taxonomy" id="2841507"/>
    <lineage>
        <taxon>Bacteria</taxon>
        <taxon>Bacillati</taxon>
        <taxon>Bacillota</taxon>
        <taxon>Clostridia</taxon>
        <taxon>Peptostreptococcales</taxon>
        <taxon>Natronincolaceae</taxon>
        <taxon>Alkaliphilus</taxon>
    </lineage>
</organism>
<feature type="transmembrane region" description="Helical" evidence="1">
    <location>
        <begin position="188"/>
        <end position="207"/>
    </location>
</feature>
<evidence type="ECO:0008006" key="4">
    <source>
        <dbReference type="Google" id="ProtNLM"/>
    </source>
</evidence>
<feature type="transmembrane region" description="Helical" evidence="1">
    <location>
        <begin position="6"/>
        <end position="24"/>
    </location>
</feature>
<keyword evidence="1" id="KW-0472">Membrane</keyword>
<comment type="caution">
    <text evidence="2">The sequence shown here is derived from an EMBL/GenBank/DDBJ whole genome shotgun (WGS) entry which is preliminary data.</text>
</comment>
<feature type="transmembrane region" description="Helical" evidence="1">
    <location>
        <begin position="104"/>
        <end position="121"/>
    </location>
</feature>
<dbReference type="EMBL" id="JAHLQK010000007">
    <property type="protein sequence ID" value="MBU5678035.1"/>
    <property type="molecule type" value="Genomic_DNA"/>
</dbReference>
<feature type="transmembrane region" description="Helical" evidence="1">
    <location>
        <begin position="265"/>
        <end position="285"/>
    </location>
</feature>
<name>A0ABS6G6D6_9FIRM</name>
<sequence>MVELTLVHWIYVIVVIIVLAVMIMRRDTLIPCVIGIFLMGLASKKGIVGAAGGIFNSFVVAGVELLGIIFIISVIVSMSRLLEDIGANQLMIRPLTKLIKTPNQAFWFIGIVMLLVSWFFWPSPATALVGAVLLPVALKVGLPAIGAAVAINLFGHGLALSSDLVIQGAPTITASTAGVNVAELTSKGIPLFVVMAVVTITVAYILLKRDMKNGTLKLDNAMIKESDVNEKEVRPVAKIAAFMVPIAFGLNILAMFMFELRGGDATALIGGTAVLILVVLCFLEYKSKALEQITDYIKAGFVFGIEIFGPIIPIAAFFYMGDMGSFSQVMGAGALPAASQGILADLGTALASVAPMNRPTVAIMEMGIGGLTGLDGSGFSGLSLAGAVAKVFGTAVNGSIAVLAALGQIGSIWVGGGTIIPWSLIPAAAICNVSPMELARRNLVPVMIGLIVTTIVAMFLI</sequence>
<gene>
    <name evidence="2" type="ORF">KQI88_16570</name>
</gene>
<evidence type="ECO:0000256" key="1">
    <source>
        <dbReference type="SAM" id="Phobius"/>
    </source>
</evidence>
<keyword evidence="1" id="KW-1133">Transmembrane helix</keyword>
<keyword evidence="3" id="KW-1185">Reference proteome</keyword>
<protein>
    <recommendedName>
        <fullName evidence="4">Transporter</fullName>
    </recommendedName>
</protein>
<evidence type="ECO:0000313" key="3">
    <source>
        <dbReference type="Proteomes" id="UP000779508"/>
    </source>
</evidence>
<proteinExistence type="predicted"/>
<feature type="transmembrane region" description="Helical" evidence="1">
    <location>
        <begin position="297"/>
        <end position="320"/>
    </location>
</feature>
<dbReference type="Proteomes" id="UP000779508">
    <property type="component" value="Unassembled WGS sequence"/>
</dbReference>
<feature type="transmembrane region" description="Helical" evidence="1">
    <location>
        <begin position="65"/>
        <end position="83"/>
    </location>
</feature>
<feature type="transmembrane region" description="Helical" evidence="1">
    <location>
        <begin position="443"/>
        <end position="460"/>
    </location>
</feature>
<keyword evidence="1" id="KW-0812">Transmembrane</keyword>
<accession>A0ABS6G6D6</accession>
<feature type="transmembrane region" description="Helical" evidence="1">
    <location>
        <begin position="412"/>
        <end position="431"/>
    </location>
</feature>
<reference evidence="2 3" key="1">
    <citation type="submission" date="2021-06" db="EMBL/GenBank/DDBJ databases">
        <authorList>
            <person name="Sun Q."/>
            <person name="Li D."/>
        </authorList>
    </citation>
    <scope>NUCLEOTIDE SEQUENCE [LARGE SCALE GENOMIC DNA]</scope>
    <source>
        <strain evidence="2 3">MSJ-5</strain>
    </source>
</reference>